<evidence type="ECO:0000259" key="2">
    <source>
        <dbReference type="Pfam" id="PF13579"/>
    </source>
</evidence>
<name>A0A7W9BBW1_9SPHN</name>
<protein>
    <submittedName>
        <fullName evidence="3">Glycosyltransferase involved in cell wall biosynthesis</fullName>
    </submittedName>
</protein>
<accession>A0A7W9BBW1</accession>
<dbReference type="Pfam" id="PF13579">
    <property type="entry name" value="Glyco_trans_4_4"/>
    <property type="match status" value="1"/>
</dbReference>
<comment type="caution">
    <text evidence="3">The sequence shown here is derived from an EMBL/GenBank/DDBJ whole genome shotgun (WGS) entry which is preliminary data.</text>
</comment>
<proteinExistence type="predicted"/>
<evidence type="ECO:0000313" key="4">
    <source>
        <dbReference type="Proteomes" id="UP000546200"/>
    </source>
</evidence>
<dbReference type="AlphaFoldDB" id="A0A7W9BBW1"/>
<dbReference type="GO" id="GO:0016757">
    <property type="term" value="F:glycosyltransferase activity"/>
    <property type="evidence" value="ECO:0007669"/>
    <property type="project" value="InterPro"/>
</dbReference>
<dbReference type="RefSeq" id="WP_184055476.1">
    <property type="nucleotide sequence ID" value="NZ_JACIJK010000003.1"/>
</dbReference>
<organism evidence="3 4">
    <name type="scientific">Sphingomonas aerophila</name>
    <dbReference type="NCBI Taxonomy" id="1344948"/>
    <lineage>
        <taxon>Bacteria</taxon>
        <taxon>Pseudomonadati</taxon>
        <taxon>Pseudomonadota</taxon>
        <taxon>Alphaproteobacteria</taxon>
        <taxon>Sphingomonadales</taxon>
        <taxon>Sphingomonadaceae</taxon>
        <taxon>Sphingomonas</taxon>
    </lineage>
</organism>
<dbReference type="Proteomes" id="UP000546200">
    <property type="component" value="Unassembled WGS sequence"/>
</dbReference>
<dbReference type="SUPFAM" id="SSF53756">
    <property type="entry name" value="UDP-Glycosyltransferase/glycogen phosphorylase"/>
    <property type="match status" value="1"/>
</dbReference>
<dbReference type="InterPro" id="IPR001296">
    <property type="entry name" value="Glyco_trans_1"/>
</dbReference>
<keyword evidence="4" id="KW-1185">Reference proteome</keyword>
<sequence>MAAVQAVGGEKADGDEPRHIAFVIAGLSAGGAERVISIIAGHWVAQGRRVTVVTFDRDGDPIFHPLDPRVRLVRLGLPPEAGRPWRVVARVAALRRALASVRPDVTISFLTKINVLTLLASIGTGRRVIVSERNNPRAQNAAPVWNRLLAGLHWRAETIVMQTEASLACLAPRARKRARVIANPIAVPANGDRQTDSHVLTAVGRLTHQKGFDLLIRAFGAVADKHPDWRLRIWGEGEMRPLLEAEVAEGRLGERVDLPGNSNGPAEWIGDAGAFVLSSRYEGFTNVLGEAMAAGLPAVSFDCDYGPAVLIRDEVDGLLVEPGDVAALGRALDRLMGDAALRARLGQAARTSAQRFAPARITAEWDKLLPRRQGRLNKQGSPPASVASA</sequence>
<feature type="domain" description="Glycosyl transferase family 1" evidence="1">
    <location>
        <begin position="193"/>
        <end position="350"/>
    </location>
</feature>
<evidence type="ECO:0000259" key="1">
    <source>
        <dbReference type="Pfam" id="PF00534"/>
    </source>
</evidence>
<dbReference type="PANTHER" id="PTHR12526">
    <property type="entry name" value="GLYCOSYLTRANSFERASE"/>
    <property type="match status" value="1"/>
</dbReference>
<dbReference type="EMBL" id="JACIJK010000003">
    <property type="protein sequence ID" value="MBB5714286.1"/>
    <property type="molecule type" value="Genomic_DNA"/>
</dbReference>
<gene>
    <name evidence="3" type="ORF">FHS94_001117</name>
</gene>
<dbReference type="Gene3D" id="3.40.50.2000">
    <property type="entry name" value="Glycogen Phosphorylase B"/>
    <property type="match status" value="2"/>
</dbReference>
<dbReference type="InterPro" id="IPR028098">
    <property type="entry name" value="Glyco_trans_4-like_N"/>
</dbReference>
<dbReference type="CDD" id="cd03820">
    <property type="entry name" value="GT4_AmsD-like"/>
    <property type="match status" value="1"/>
</dbReference>
<dbReference type="Pfam" id="PF00534">
    <property type="entry name" value="Glycos_transf_1"/>
    <property type="match status" value="1"/>
</dbReference>
<keyword evidence="3" id="KW-0808">Transferase</keyword>
<dbReference type="PANTHER" id="PTHR12526:SF630">
    <property type="entry name" value="GLYCOSYLTRANSFERASE"/>
    <property type="match status" value="1"/>
</dbReference>
<feature type="domain" description="Glycosyltransferase subfamily 4-like N-terminal" evidence="2">
    <location>
        <begin position="30"/>
        <end position="183"/>
    </location>
</feature>
<evidence type="ECO:0000313" key="3">
    <source>
        <dbReference type="EMBL" id="MBB5714286.1"/>
    </source>
</evidence>
<reference evidence="3 4" key="1">
    <citation type="submission" date="2020-08" db="EMBL/GenBank/DDBJ databases">
        <title>Genomic Encyclopedia of Type Strains, Phase IV (KMG-IV): sequencing the most valuable type-strain genomes for metagenomic binning, comparative biology and taxonomic classification.</title>
        <authorList>
            <person name="Goeker M."/>
        </authorList>
    </citation>
    <scope>NUCLEOTIDE SEQUENCE [LARGE SCALE GENOMIC DNA]</scope>
    <source>
        <strain evidence="3 4">DSM 100044</strain>
    </source>
</reference>